<feature type="region of interest" description="Disordered" evidence="1">
    <location>
        <begin position="41"/>
        <end position="80"/>
    </location>
</feature>
<comment type="caution">
    <text evidence="3">The sequence shown here is derived from an EMBL/GenBank/DDBJ whole genome shotgun (WGS) entry which is preliminary data.</text>
</comment>
<dbReference type="Proteomes" id="UP000824125">
    <property type="component" value="Unassembled WGS sequence"/>
</dbReference>
<reference evidence="3" key="1">
    <citation type="submission" date="2020-10" db="EMBL/GenBank/DDBJ databases">
        <authorList>
            <person name="Gilroy R."/>
        </authorList>
    </citation>
    <scope>NUCLEOTIDE SEQUENCE</scope>
    <source>
        <strain evidence="3">CHK176-6737</strain>
    </source>
</reference>
<keyword evidence="2" id="KW-0732">Signal</keyword>
<sequence length="157" mass="16511">MQKIRFKAILQKCAALGCTLLFFAGLAACSAAEMQNAGKAQNTAQSDTNDKASAQSTGGTDTQSADPADSETSGGANAMTLPDVNAMSVNEALSKLQTHYGENYTVNGRVPDGDSYSFQVFFGDTLYARVVVNLTTGEATETRSDTGEQSVFTLNLD</sequence>
<feature type="signal peptide" evidence="2">
    <location>
        <begin position="1"/>
        <end position="27"/>
    </location>
</feature>
<evidence type="ECO:0000313" key="3">
    <source>
        <dbReference type="EMBL" id="HIU68756.1"/>
    </source>
</evidence>
<evidence type="ECO:0000256" key="1">
    <source>
        <dbReference type="SAM" id="MobiDB-lite"/>
    </source>
</evidence>
<dbReference type="PROSITE" id="PS51257">
    <property type="entry name" value="PROKAR_LIPOPROTEIN"/>
    <property type="match status" value="1"/>
</dbReference>
<reference evidence="3" key="2">
    <citation type="journal article" date="2021" name="PeerJ">
        <title>Extensive microbial diversity within the chicken gut microbiome revealed by metagenomics and culture.</title>
        <authorList>
            <person name="Gilroy R."/>
            <person name="Ravi A."/>
            <person name="Getino M."/>
            <person name="Pursley I."/>
            <person name="Horton D.L."/>
            <person name="Alikhan N.F."/>
            <person name="Baker D."/>
            <person name="Gharbi K."/>
            <person name="Hall N."/>
            <person name="Watson M."/>
            <person name="Adriaenssens E.M."/>
            <person name="Foster-Nyarko E."/>
            <person name="Jarju S."/>
            <person name="Secka A."/>
            <person name="Antonio M."/>
            <person name="Oren A."/>
            <person name="Chaudhuri R.R."/>
            <person name="La Ragione R."/>
            <person name="Hildebrand F."/>
            <person name="Pallen M.J."/>
        </authorList>
    </citation>
    <scope>NUCLEOTIDE SEQUENCE</scope>
    <source>
        <strain evidence="3">CHK176-6737</strain>
    </source>
</reference>
<evidence type="ECO:0008006" key="5">
    <source>
        <dbReference type="Google" id="ProtNLM"/>
    </source>
</evidence>
<gene>
    <name evidence="3" type="ORF">IAD23_02210</name>
</gene>
<accession>A0A9D1MTC3</accession>
<feature type="compositionally biased region" description="Polar residues" evidence="1">
    <location>
        <begin position="41"/>
        <end position="75"/>
    </location>
</feature>
<proteinExistence type="predicted"/>
<evidence type="ECO:0000313" key="4">
    <source>
        <dbReference type="Proteomes" id="UP000824125"/>
    </source>
</evidence>
<dbReference type="AlphaFoldDB" id="A0A9D1MTC3"/>
<protein>
    <recommendedName>
        <fullName evidence="5">PepSY domain-containing protein</fullName>
    </recommendedName>
</protein>
<feature type="chain" id="PRO_5038866205" description="PepSY domain-containing protein" evidence="2">
    <location>
        <begin position="28"/>
        <end position="157"/>
    </location>
</feature>
<name>A0A9D1MTC3_9FIRM</name>
<dbReference type="EMBL" id="DVNM01000012">
    <property type="protein sequence ID" value="HIU68756.1"/>
    <property type="molecule type" value="Genomic_DNA"/>
</dbReference>
<organism evidence="3 4">
    <name type="scientific">Candidatus Scybalenecus merdavium</name>
    <dbReference type="NCBI Taxonomy" id="2840939"/>
    <lineage>
        <taxon>Bacteria</taxon>
        <taxon>Bacillati</taxon>
        <taxon>Bacillota</taxon>
        <taxon>Clostridia</taxon>
        <taxon>Eubacteriales</taxon>
        <taxon>Oscillospiraceae</taxon>
        <taxon>Oscillospiraceae incertae sedis</taxon>
        <taxon>Candidatus Scybalenecus</taxon>
    </lineage>
</organism>
<evidence type="ECO:0000256" key="2">
    <source>
        <dbReference type="SAM" id="SignalP"/>
    </source>
</evidence>